<dbReference type="Proteomes" id="UP000831534">
    <property type="component" value="Chromosome"/>
</dbReference>
<keyword evidence="3" id="KW-1185">Reference proteome</keyword>
<feature type="compositionally biased region" description="Polar residues" evidence="1">
    <location>
        <begin position="1"/>
        <end position="24"/>
    </location>
</feature>
<dbReference type="EMBL" id="CP091521">
    <property type="protein sequence ID" value="UOP05271.1"/>
    <property type="molecule type" value="Genomic_DNA"/>
</dbReference>
<proteinExistence type="predicted"/>
<evidence type="ECO:0000256" key="1">
    <source>
        <dbReference type="SAM" id="MobiDB-lite"/>
    </source>
</evidence>
<dbReference type="GO" id="GO:0003824">
    <property type="term" value="F:catalytic activity"/>
    <property type="evidence" value="ECO:0007669"/>
    <property type="project" value="UniProtKB-ARBA"/>
</dbReference>
<gene>
    <name evidence="2" type="ORF">LVJ77_03405</name>
</gene>
<sequence length="677" mass="69444">MTRNVKSSTLNKSKALWHNNTSSSESDETLHTTDIKVGQQANFNVGGKVDLKAVQLDVGDTLTLKGVQGVKLQGDVSRDSQRTSADFKNETKVQKVNNQLLKTGHSKKEFDLETLHATQIKAGGDVIVQSEQALETYGAKVHAKGNVLTQVNNVKLDAVSTTDKSNVDDKARFFGGADEGLNRLVDQTLHGSALVAGGTVILEAKKGVNVRGSSIKAAEGALVNAGAGKANITHVNATDQSENRKRIGTIFNITKKLDHTQSTEQTAVGSTLHSDVDLVVMSDREINVLGSKILAARNVELTLTNGNVNIAAAKTNSQHTSNTFDIKPFAKVDADKGQLLDANAKVGVGLSFVKGSQTSHLTQHAGSDVQAGGNLKVSSQNNVNVHGSTIGAKGDVDVSAKNINVTAAQDTNATVSSKRVTDIGIGGSVSAGGGTPKVTVSAGITSGKTTVDSKAQTAKVSGVNGGNVNLTAENNIKHEGTKIQATGNVNQTAKQITNAAATDTVDATTVEHKGGISVELGASASKAVSLKGTIHGSGGTTVSNSTSQAGGSVQAGGDVNVVASGKVTDVGTKYDSNGTLNINAKDYVNTAAVSTNKHVSNKGGAEISVGASTSDFASIDLSIAGKMSYNHEKGNKSESTKGTLNGNNVVVNAANTASIAADVKAQNDVNITAVPTA</sequence>
<dbReference type="Pfam" id="PF13332">
    <property type="entry name" value="Fil_haemagg_2"/>
    <property type="match status" value="3"/>
</dbReference>
<evidence type="ECO:0000313" key="3">
    <source>
        <dbReference type="Proteomes" id="UP000831534"/>
    </source>
</evidence>
<reference evidence="2" key="2">
    <citation type="journal article" date="2022" name="Res Sq">
        <title>Evolution of multicellular longitudinally dividing oral cavity symbionts (Neisseriaceae).</title>
        <authorList>
            <person name="Nyongesa S."/>
            <person name="Weber P."/>
            <person name="Bernet E."/>
            <person name="Pullido F."/>
            <person name="Nieckarz M."/>
            <person name="Delaby M."/>
            <person name="Nieves C."/>
            <person name="Viehboeck T."/>
            <person name="Krause N."/>
            <person name="Rivera-Millot A."/>
            <person name="Nakamura A."/>
            <person name="Vischer N."/>
            <person name="VanNieuwenhze M."/>
            <person name="Brun Y."/>
            <person name="Cava F."/>
            <person name="Bulgheresi S."/>
            <person name="Veyrier F."/>
        </authorList>
    </citation>
    <scope>NUCLEOTIDE SEQUENCE</scope>
    <source>
        <strain evidence="2">17694</strain>
    </source>
</reference>
<dbReference type="InterPro" id="IPR025157">
    <property type="entry name" value="Hemagglutinin_rpt"/>
</dbReference>
<reference evidence="2" key="1">
    <citation type="submission" date="2021-12" db="EMBL/GenBank/DDBJ databases">
        <authorList>
            <person name="Veyrier F.J."/>
        </authorList>
    </citation>
    <scope>NUCLEOTIDE SEQUENCE</scope>
    <source>
        <strain evidence="2">17694</strain>
    </source>
</reference>
<evidence type="ECO:0000313" key="2">
    <source>
        <dbReference type="EMBL" id="UOP05271.1"/>
    </source>
</evidence>
<accession>A0A8T9MVR4</accession>
<organism evidence="2 3">
    <name type="scientific">Conchiformibius kuhniae</name>
    <dbReference type="NCBI Taxonomy" id="211502"/>
    <lineage>
        <taxon>Bacteria</taxon>
        <taxon>Pseudomonadati</taxon>
        <taxon>Pseudomonadota</taxon>
        <taxon>Betaproteobacteria</taxon>
        <taxon>Neisseriales</taxon>
        <taxon>Neisseriaceae</taxon>
        <taxon>Conchiformibius</taxon>
    </lineage>
</organism>
<protein>
    <submittedName>
        <fullName evidence="2">Hemagglutinin repeat-containing protein</fullName>
    </submittedName>
</protein>
<feature type="region of interest" description="Disordered" evidence="1">
    <location>
        <begin position="1"/>
        <end position="30"/>
    </location>
</feature>
<name>A0A8T9MVR4_9NEIS</name>
<dbReference type="AlphaFoldDB" id="A0A8T9MVR4"/>